<name>A0ABY3WZ94_9GAMM</name>
<organism evidence="2 3">
    <name type="scientific">Ignatzschineria rhizosphaerae</name>
    <dbReference type="NCBI Taxonomy" id="2923279"/>
    <lineage>
        <taxon>Bacteria</taxon>
        <taxon>Pseudomonadati</taxon>
        <taxon>Pseudomonadota</taxon>
        <taxon>Gammaproteobacteria</taxon>
        <taxon>Cardiobacteriales</taxon>
        <taxon>Ignatzschineriaceae</taxon>
        <taxon>Ignatzschineria</taxon>
    </lineage>
</organism>
<feature type="compositionally biased region" description="Basic and acidic residues" evidence="1">
    <location>
        <begin position="1"/>
        <end position="23"/>
    </location>
</feature>
<keyword evidence="3" id="KW-1185">Reference proteome</keyword>
<sequence length="141" mass="15555">MTKETKQETKFEKREWAKGDRPGASDFNRIEGGIESAHERVDQLVQTVNDNATAQAQANSVANNNAPEVELPEPVILTVDAEDLIERVKLIPKLEGKASAAELQRAFNALHDAITGASTQENSEEDPVEGEESEEREEVQE</sequence>
<dbReference type="Proteomes" id="UP000829542">
    <property type="component" value="Chromosome"/>
</dbReference>
<protein>
    <submittedName>
        <fullName evidence="2">Uncharacterized protein</fullName>
    </submittedName>
</protein>
<feature type="region of interest" description="Disordered" evidence="1">
    <location>
        <begin position="1"/>
        <end position="29"/>
    </location>
</feature>
<reference evidence="2 3" key="1">
    <citation type="submission" date="2022-03" db="EMBL/GenBank/DDBJ databases">
        <title>Ignatzschineria rhizosphaerae HR5S32.</title>
        <authorList>
            <person name="Sun J.Q."/>
            <person name="Feng J.Y."/>
        </authorList>
    </citation>
    <scope>NUCLEOTIDE SEQUENCE [LARGE SCALE GENOMIC DNA]</scope>
    <source>
        <strain evidence="2 3">HR5S32</strain>
    </source>
</reference>
<evidence type="ECO:0000313" key="3">
    <source>
        <dbReference type="Proteomes" id="UP000829542"/>
    </source>
</evidence>
<feature type="compositionally biased region" description="Acidic residues" evidence="1">
    <location>
        <begin position="122"/>
        <end position="141"/>
    </location>
</feature>
<proteinExistence type="predicted"/>
<feature type="region of interest" description="Disordered" evidence="1">
    <location>
        <begin position="114"/>
        <end position="141"/>
    </location>
</feature>
<dbReference type="EMBL" id="CP093379">
    <property type="protein sequence ID" value="UNM95948.1"/>
    <property type="molecule type" value="Genomic_DNA"/>
</dbReference>
<gene>
    <name evidence="2" type="ORF">MMG00_12205</name>
</gene>
<evidence type="ECO:0000256" key="1">
    <source>
        <dbReference type="SAM" id="MobiDB-lite"/>
    </source>
</evidence>
<accession>A0ABY3WZ94</accession>
<evidence type="ECO:0000313" key="2">
    <source>
        <dbReference type="EMBL" id="UNM95948.1"/>
    </source>
</evidence>
<dbReference type="RefSeq" id="WP_242148737.1">
    <property type="nucleotide sequence ID" value="NZ_CP093379.1"/>
</dbReference>